<accession>A0A1R3JGW9</accession>
<gene>
    <name evidence="1" type="ORF">CCACVL1_06189</name>
</gene>
<keyword evidence="2" id="KW-1185">Reference proteome</keyword>
<reference evidence="1 2" key="1">
    <citation type="submission" date="2013-09" db="EMBL/GenBank/DDBJ databases">
        <title>Corchorus capsularis genome sequencing.</title>
        <authorList>
            <person name="Alam M."/>
            <person name="Haque M.S."/>
            <person name="Islam M.S."/>
            <person name="Emdad E.M."/>
            <person name="Islam M.M."/>
            <person name="Ahmed B."/>
            <person name="Halim A."/>
            <person name="Hossen Q.M.M."/>
            <person name="Hossain M.Z."/>
            <person name="Ahmed R."/>
            <person name="Khan M.M."/>
            <person name="Islam R."/>
            <person name="Rashid M.M."/>
            <person name="Khan S.A."/>
            <person name="Rahman M.S."/>
            <person name="Alam M."/>
        </authorList>
    </citation>
    <scope>NUCLEOTIDE SEQUENCE [LARGE SCALE GENOMIC DNA]</scope>
    <source>
        <strain evidence="2">cv. CVL-1</strain>
        <tissue evidence="1">Whole seedling</tissue>
    </source>
</reference>
<evidence type="ECO:0000313" key="1">
    <source>
        <dbReference type="EMBL" id="OMO94084.1"/>
    </source>
</evidence>
<evidence type="ECO:0000313" key="2">
    <source>
        <dbReference type="Proteomes" id="UP000188268"/>
    </source>
</evidence>
<proteinExistence type="predicted"/>
<dbReference type="EMBL" id="AWWV01007964">
    <property type="protein sequence ID" value="OMO94084.1"/>
    <property type="molecule type" value="Genomic_DNA"/>
</dbReference>
<feature type="non-terminal residue" evidence="1">
    <location>
        <position position="1"/>
    </location>
</feature>
<dbReference type="AlphaFoldDB" id="A0A1R3JGW9"/>
<dbReference type="Gramene" id="OMO94084">
    <property type="protein sequence ID" value="OMO94084"/>
    <property type="gene ID" value="CCACVL1_06189"/>
</dbReference>
<protein>
    <submittedName>
        <fullName evidence="1">Uncharacterized protein</fullName>
    </submittedName>
</protein>
<name>A0A1R3JGW9_COCAP</name>
<organism evidence="1 2">
    <name type="scientific">Corchorus capsularis</name>
    <name type="common">Jute</name>
    <dbReference type="NCBI Taxonomy" id="210143"/>
    <lineage>
        <taxon>Eukaryota</taxon>
        <taxon>Viridiplantae</taxon>
        <taxon>Streptophyta</taxon>
        <taxon>Embryophyta</taxon>
        <taxon>Tracheophyta</taxon>
        <taxon>Spermatophyta</taxon>
        <taxon>Magnoliopsida</taxon>
        <taxon>eudicotyledons</taxon>
        <taxon>Gunneridae</taxon>
        <taxon>Pentapetalae</taxon>
        <taxon>rosids</taxon>
        <taxon>malvids</taxon>
        <taxon>Malvales</taxon>
        <taxon>Malvaceae</taxon>
        <taxon>Grewioideae</taxon>
        <taxon>Apeibeae</taxon>
        <taxon>Corchorus</taxon>
    </lineage>
</organism>
<dbReference type="Proteomes" id="UP000188268">
    <property type="component" value="Unassembled WGS sequence"/>
</dbReference>
<sequence>IRQTWEKEKPWKQNWQAWSLIASSKKMTWTGEICIGRSPGESSVSTNIGRWCRLWVNLLLPSCCRLWDKRRYG</sequence>
<comment type="caution">
    <text evidence="1">The sequence shown here is derived from an EMBL/GenBank/DDBJ whole genome shotgun (WGS) entry which is preliminary data.</text>
</comment>